<evidence type="ECO:0000256" key="1">
    <source>
        <dbReference type="SAM" id="MobiDB-lite"/>
    </source>
</evidence>
<accession>A0ABQ6N746</accession>
<reference evidence="2 3" key="1">
    <citation type="journal article" date="2023" name="Commun. Biol.">
        <title>Genome analysis of Parmales, the sister group of diatoms, reveals the evolutionary specialization of diatoms from phago-mixotrophs to photoautotrophs.</title>
        <authorList>
            <person name="Ban H."/>
            <person name="Sato S."/>
            <person name="Yoshikawa S."/>
            <person name="Yamada K."/>
            <person name="Nakamura Y."/>
            <person name="Ichinomiya M."/>
            <person name="Sato N."/>
            <person name="Blanc-Mathieu R."/>
            <person name="Endo H."/>
            <person name="Kuwata A."/>
            <person name="Ogata H."/>
        </authorList>
    </citation>
    <scope>NUCLEOTIDE SEQUENCE [LARGE SCALE GENOMIC DNA]</scope>
</reference>
<dbReference type="EMBL" id="BRYB01002301">
    <property type="protein sequence ID" value="GMI42655.1"/>
    <property type="molecule type" value="Genomic_DNA"/>
</dbReference>
<feature type="compositionally biased region" description="Polar residues" evidence="1">
    <location>
        <begin position="102"/>
        <end position="115"/>
    </location>
</feature>
<gene>
    <name evidence="2" type="ORF">TeGR_g3295</name>
</gene>
<sequence>MFMDASSTRFSVPTGNAPTHTNKDKINLQDLIAASGFRKRSHDKKWVPRRLRPQWLILIEALIPASLKSSMYSPPSSPLFTPPALTSRERDALNVSPIGVSSRPSSPGESLKSPNADSALNSYFSALSPVGTRSRSQTPQTGLLVKPRFDPRGIKAGVQTVRSVSLTKRPRSRADGRLTSLPQCDSDAAGLALDVMSLTSPGADLRGASTLSPGLVRPSTTSTFGSFGGGSPGGGSFRGGSPGPAFSPSASPVPSPSPFAAANLNRPSSVFGFEGAAKHKRLGVLLGDKSAAVQNHKAGVRRVKGRGKGVKKTPEWDCVQGKATVSRQWQTYLVLNAQDVLEDNRGWSNKTDS</sequence>
<feature type="compositionally biased region" description="Polar residues" evidence="1">
    <location>
        <begin position="129"/>
        <end position="141"/>
    </location>
</feature>
<evidence type="ECO:0000313" key="2">
    <source>
        <dbReference type="EMBL" id="GMI42655.1"/>
    </source>
</evidence>
<evidence type="ECO:0000313" key="3">
    <source>
        <dbReference type="Proteomes" id="UP001165060"/>
    </source>
</evidence>
<protein>
    <submittedName>
        <fullName evidence="2">Uncharacterized protein</fullName>
    </submittedName>
</protein>
<feature type="region of interest" description="Disordered" evidence="1">
    <location>
        <begin position="129"/>
        <end position="148"/>
    </location>
</feature>
<feature type="compositionally biased region" description="Polar residues" evidence="1">
    <location>
        <begin position="1"/>
        <end position="20"/>
    </location>
</feature>
<keyword evidence="3" id="KW-1185">Reference proteome</keyword>
<organism evidence="2 3">
    <name type="scientific">Tetraparma gracilis</name>
    <dbReference type="NCBI Taxonomy" id="2962635"/>
    <lineage>
        <taxon>Eukaryota</taxon>
        <taxon>Sar</taxon>
        <taxon>Stramenopiles</taxon>
        <taxon>Ochrophyta</taxon>
        <taxon>Bolidophyceae</taxon>
        <taxon>Parmales</taxon>
        <taxon>Triparmaceae</taxon>
        <taxon>Tetraparma</taxon>
    </lineage>
</organism>
<feature type="region of interest" description="Disordered" evidence="1">
    <location>
        <begin position="96"/>
        <end position="115"/>
    </location>
</feature>
<feature type="compositionally biased region" description="Gly residues" evidence="1">
    <location>
        <begin position="227"/>
        <end position="242"/>
    </location>
</feature>
<feature type="region of interest" description="Disordered" evidence="1">
    <location>
        <begin position="1"/>
        <end position="22"/>
    </location>
</feature>
<name>A0ABQ6N746_9STRA</name>
<dbReference type="Proteomes" id="UP001165060">
    <property type="component" value="Unassembled WGS sequence"/>
</dbReference>
<comment type="caution">
    <text evidence="2">The sequence shown here is derived from an EMBL/GenBank/DDBJ whole genome shotgun (WGS) entry which is preliminary data.</text>
</comment>
<proteinExistence type="predicted"/>
<feature type="region of interest" description="Disordered" evidence="1">
    <location>
        <begin position="227"/>
        <end position="252"/>
    </location>
</feature>